<reference evidence="8" key="2">
    <citation type="submission" date="2022-10" db="EMBL/GenBank/DDBJ databases">
        <authorList>
            <consortium name="ENA_rothamsted_submissions"/>
            <consortium name="culmorum"/>
            <person name="King R."/>
        </authorList>
    </citation>
    <scope>NUCLEOTIDE SEQUENCE</scope>
</reference>
<evidence type="ECO:0000256" key="2">
    <source>
        <dbReference type="ARBA" id="ARBA00022801"/>
    </source>
</evidence>
<evidence type="ECO:0000313" key="8">
    <source>
        <dbReference type="EMBL" id="CAG9797039.1"/>
    </source>
</evidence>
<reference evidence="8" key="1">
    <citation type="submission" date="2022-01" db="EMBL/GenBank/DDBJ databases">
        <authorList>
            <person name="King R."/>
        </authorList>
    </citation>
    <scope>NUCLEOTIDE SEQUENCE</scope>
</reference>
<proteinExistence type="inferred from homology"/>
<dbReference type="PROSITE" id="PS51192">
    <property type="entry name" value="HELICASE_ATP_BIND_1"/>
    <property type="match status" value="1"/>
</dbReference>
<dbReference type="SMART" id="SM00490">
    <property type="entry name" value="HELICc"/>
    <property type="match status" value="1"/>
</dbReference>
<name>A0A9N9WM01_9DIPT</name>
<dbReference type="CDD" id="cd18793">
    <property type="entry name" value="SF2_C_SNF"/>
    <property type="match status" value="1"/>
</dbReference>
<dbReference type="Pfam" id="PF00176">
    <property type="entry name" value="SNF2-rel_dom"/>
    <property type="match status" value="1"/>
</dbReference>
<dbReference type="InterPro" id="IPR000330">
    <property type="entry name" value="SNF2_N"/>
</dbReference>
<feature type="domain" description="Helicase ATP-binding" evidence="5">
    <location>
        <begin position="202"/>
        <end position="356"/>
    </location>
</feature>
<dbReference type="Gene3D" id="3.40.50.10810">
    <property type="entry name" value="Tandem AAA-ATPase domain"/>
    <property type="match status" value="1"/>
</dbReference>
<evidence type="ECO:0000256" key="4">
    <source>
        <dbReference type="PROSITE-ProRule" id="PRU00800"/>
    </source>
</evidence>
<dbReference type="Pfam" id="PF07443">
    <property type="entry name" value="HARP"/>
    <property type="match status" value="1"/>
</dbReference>
<dbReference type="EMBL" id="OU895877">
    <property type="protein sequence ID" value="CAG9797039.1"/>
    <property type="molecule type" value="Genomic_DNA"/>
</dbReference>
<dbReference type="PROSITE" id="PS51194">
    <property type="entry name" value="HELICASE_CTER"/>
    <property type="match status" value="1"/>
</dbReference>
<feature type="domain" description="HARP" evidence="7">
    <location>
        <begin position="84"/>
        <end position="162"/>
    </location>
</feature>
<evidence type="ECO:0000259" key="6">
    <source>
        <dbReference type="PROSITE" id="PS51194"/>
    </source>
</evidence>
<evidence type="ECO:0008006" key="10">
    <source>
        <dbReference type="Google" id="ProtNLM"/>
    </source>
</evidence>
<dbReference type="PANTHER" id="PTHR45766">
    <property type="entry name" value="DNA ANNEALING HELICASE AND ENDONUCLEASE ZRANB3 FAMILY MEMBER"/>
    <property type="match status" value="1"/>
</dbReference>
<evidence type="ECO:0000259" key="5">
    <source>
        <dbReference type="PROSITE" id="PS51192"/>
    </source>
</evidence>
<dbReference type="Pfam" id="PF00271">
    <property type="entry name" value="Helicase_C"/>
    <property type="match status" value="1"/>
</dbReference>
<dbReference type="InterPro" id="IPR049730">
    <property type="entry name" value="SNF2/RAD54-like_C"/>
</dbReference>
<dbReference type="Gene3D" id="3.40.50.300">
    <property type="entry name" value="P-loop containing nucleotide triphosphate hydrolases"/>
    <property type="match status" value="1"/>
</dbReference>
<comment type="subcellular location">
    <subcellularLocation>
        <location evidence="1">Nucleus</location>
    </subcellularLocation>
</comment>
<dbReference type="GO" id="GO:0005524">
    <property type="term" value="F:ATP binding"/>
    <property type="evidence" value="ECO:0007669"/>
    <property type="project" value="InterPro"/>
</dbReference>
<dbReference type="Proteomes" id="UP001153620">
    <property type="component" value="Chromosome 1"/>
</dbReference>
<sequence length="689" mass="78429">MSSKTATVLTAQQKARIEENRKQALERLKLRNTAKGINLPNNPVTVSKILPTRADASSHRVIPYSKPLQNCFSNTCQSTDENPVTFNLKYTHCLIELINEERFQVKTNGYNQKVIQEFKKLKSATYCKATKHWSFRLSDYALLIDGLNTLRSYNNITLSKIPEFVITALSEETQIVDEKACLEQIDNTLVSTLLDFQKSGICFGISKSGRCMIADDMGLGKSRQALGIADFYRDDWPLLIVTNASTRQFWANEVENLLSRLSSNDIRIFQGTGDCYDGAKVVICSYNNLQTHGENLTQFGVIIFDESHNLKNEKAKQTVNAELVSKSALRIIMLSGTPALSRPVELFSQLKILDIKNVLNFYHFTARYCNGRQSNFGWDVSGCSNLEELNILLKKKYLIRRIKSDVFLELSNKNRELVFLDNYKYTTSYDDEMQELGSQFLEANNNHKFSENILLKWYQATSKVKAYGASLFVRRFLEQNACKILVFCHHNFMMNAVCAELDKTNIAYINVDGKVSGSYRAKRVQEFQTDPNIRAAVLSIKACNAGITLTAASTVIFCEFDWNPSSIIQAEARAHRIGQESEVKVYFLMAKDTSDNTIWDLLKKKQDKLGKAGLVADVENLGDNIKVSNFDVQEAKNFIEKRQTLNKNVRVANEEKTFINQNQVAPKICYFEDDDIDDEEMFRLVEHLP</sequence>
<dbReference type="GO" id="GO:0043596">
    <property type="term" value="C:nuclear replication fork"/>
    <property type="evidence" value="ECO:0007669"/>
    <property type="project" value="TreeGrafter"/>
</dbReference>
<keyword evidence="2" id="KW-0378">Hydrolase</keyword>
<protein>
    <recommendedName>
        <fullName evidence="10">SWI/SNF-related matrix-associated actin-dependent regulator of chromatin subfamily A-like protein 1</fullName>
    </recommendedName>
</protein>
<dbReference type="InterPro" id="IPR027417">
    <property type="entry name" value="P-loop_NTPase"/>
</dbReference>
<dbReference type="AlphaFoldDB" id="A0A9N9WM01"/>
<dbReference type="InterPro" id="IPR014001">
    <property type="entry name" value="Helicase_ATP-bd"/>
</dbReference>
<dbReference type="GO" id="GO:0006281">
    <property type="term" value="P:DNA repair"/>
    <property type="evidence" value="ECO:0007669"/>
    <property type="project" value="TreeGrafter"/>
</dbReference>
<dbReference type="InterPro" id="IPR038718">
    <property type="entry name" value="SNF2-like_sf"/>
</dbReference>
<keyword evidence="3" id="KW-0539">Nucleus</keyword>
<comment type="similarity">
    <text evidence="4">Belongs to the SNF2/RAD54 helicase family. SMARCAL1 subfamily.</text>
</comment>
<organism evidence="8 9">
    <name type="scientific">Chironomus riparius</name>
    <dbReference type="NCBI Taxonomy" id="315576"/>
    <lineage>
        <taxon>Eukaryota</taxon>
        <taxon>Metazoa</taxon>
        <taxon>Ecdysozoa</taxon>
        <taxon>Arthropoda</taxon>
        <taxon>Hexapoda</taxon>
        <taxon>Insecta</taxon>
        <taxon>Pterygota</taxon>
        <taxon>Neoptera</taxon>
        <taxon>Endopterygota</taxon>
        <taxon>Diptera</taxon>
        <taxon>Nematocera</taxon>
        <taxon>Chironomoidea</taxon>
        <taxon>Chironomidae</taxon>
        <taxon>Chironominae</taxon>
        <taxon>Chironomus</taxon>
    </lineage>
</organism>
<evidence type="ECO:0000313" key="9">
    <source>
        <dbReference type="Proteomes" id="UP001153620"/>
    </source>
</evidence>
<dbReference type="PROSITE" id="PS51467">
    <property type="entry name" value="HARP"/>
    <property type="match status" value="1"/>
</dbReference>
<evidence type="ECO:0000256" key="3">
    <source>
        <dbReference type="ARBA" id="ARBA00023242"/>
    </source>
</evidence>
<dbReference type="OrthoDB" id="2801544at2759"/>
<dbReference type="GO" id="GO:0031297">
    <property type="term" value="P:replication fork processing"/>
    <property type="evidence" value="ECO:0007669"/>
    <property type="project" value="TreeGrafter"/>
</dbReference>
<dbReference type="GO" id="GO:0016787">
    <property type="term" value="F:hydrolase activity"/>
    <property type="evidence" value="ECO:0007669"/>
    <property type="project" value="UniProtKB-KW"/>
</dbReference>
<dbReference type="SMART" id="SM00487">
    <property type="entry name" value="DEXDc"/>
    <property type="match status" value="1"/>
</dbReference>
<dbReference type="SUPFAM" id="SSF52540">
    <property type="entry name" value="P-loop containing nucleoside triphosphate hydrolases"/>
    <property type="match status" value="2"/>
</dbReference>
<feature type="domain" description="Helicase C-terminal" evidence="6">
    <location>
        <begin position="476"/>
        <end position="622"/>
    </location>
</feature>
<accession>A0A9N9WM01</accession>
<keyword evidence="9" id="KW-1185">Reference proteome</keyword>
<dbReference type="InterPro" id="IPR001650">
    <property type="entry name" value="Helicase_C-like"/>
</dbReference>
<gene>
    <name evidence="8" type="ORF">CHIRRI_LOCUS40</name>
</gene>
<evidence type="ECO:0000256" key="1">
    <source>
        <dbReference type="ARBA" id="ARBA00004123"/>
    </source>
</evidence>
<dbReference type="CDD" id="cd18010">
    <property type="entry name" value="DEXHc_HARP_SMARCAL1"/>
    <property type="match status" value="1"/>
</dbReference>
<dbReference type="PANTHER" id="PTHR45766:SF6">
    <property type="entry name" value="SWI_SNF-RELATED MATRIX-ASSOCIATED ACTIN-DEPENDENT REGULATOR OF CHROMATIN SUBFAMILY A-LIKE PROTEIN 1"/>
    <property type="match status" value="1"/>
</dbReference>
<dbReference type="InterPro" id="IPR010003">
    <property type="entry name" value="HARP_dom"/>
</dbReference>
<evidence type="ECO:0000259" key="7">
    <source>
        <dbReference type="PROSITE" id="PS51467"/>
    </source>
</evidence>